<evidence type="ECO:0000256" key="1">
    <source>
        <dbReference type="SAM" id="MobiDB-lite"/>
    </source>
</evidence>
<dbReference type="Proteomes" id="UP001219518">
    <property type="component" value="Unassembled WGS sequence"/>
</dbReference>
<gene>
    <name evidence="2" type="ORF">KUF71_001852</name>
</gene>
<accession>A0AAE1HLJ3</accession>
<evidence type="ECO:0000313" key="2">
    <source>
        <dbReference type="EMBL" id="KAK3923444.1"/>
    </source>
</evidence>
<organism evidence="2 3">
    <name type="scientific">Frankliniella fusca</name>
    <dbReference type="NCBI Taxonomy" id="407009"/>
    <lineage>
        <taxon>Eukaryota</taxon>
        <taxon>Metazoa</taxon>
        <taxon>Ecdysozoa</taxon>
        <taxon>Arthropoda</taxon>
        <taxon>Hexapoda</taxon>
        <taxon>Insecta</taxon>
        <taxon>Pterygota</taxon>
        <taxon>Neoptera</taxon>
        <taxon>Paraneoptera</taxon>
        <taxon>Thysanoptera</taxon>
        <taxon>Terebrantia</taxon>
        <taxon>Thripoidea</taxon>
        <taxon>Thripidae</taxon>
        <taxon>Frankliniella</taxon>
    </lineage>
</organism>
<protein>
    <submittedName>
        <fullName evidence="2">Glyceraldehyde-3-phosphate dehydrogenase 3</fullName>
    </submittedName>
</protein>
<reference evidence="2" key="1">
    <citation type="submission" date="2021-07" db="EMBL/GenBank/DDBJ databases">
        <authorList>
            <person name="Catto M.A."/>
            <person name="Jacobson A."/>
            <person name="Kennedy G."/>
            <person name="Labadie P."/>
            <person name="Hunt B.G."/>
            <person name="Srinivasan R."/>
        </authorList>
    </citation>
    <scope>NUCLEOTIDE SEQUENCE</scope>
    <source>
        <strain evidence="2">PL_HMW_Pooled</strain>
        <tissue evidence="2">Head</tissue>
    </source>
</reference>
<feature type="compositionally biased region" description="Polar residues" evidence="1">
    <location>
        <begin position="22"/>
        <end position="40"/>
    </location>
</feature>
<feature type="non-terminal residue" evidence="2">
    <location>
        <position position="1"/>
    </location>
</feature>
<proteinExistence type="predicted"/>
<comment type="caution">
    <text evidence="2">The sequence shown here is derived from an EMBL/GenBank/DDBJ whole genome shotgun (WGS) entry which is preliminary data.</text>
</comment>
<name>A0AAE1HLJ3_9NEOP</name>
<reference evidence="2" key="2">
    <citation type="journal article" date="2023" name="BMC Genomics">
        <title>Pest status, molecular evolution, and epigenetic factors derived from the genome assembly of Frankliniella fusca, a thysanopteran phytovirus vector.</title>
        <authorList>
            <person name="Catto M.A."/>
            <person name="Labadie P.E."/>
            <person name="Jacobson A.L."/>
            <person name="Kennedy G.G."/>
            <person name="Srinivasan R."/>
            <person name="Hunt B.G."/>
        </authorList>
    </citation>
    <scope>NUCLEOTIDE SEQUENCE</scope>
    <source>
        <strain evidence="2">PL_HMW_Pooled</strain>
    </source>
</reference>
<evidence type="ECO:0000313" key="3">
    <source>
        <dbReference type="Proteomes" id="UP001219518"/>
    </source>
</evidence>
<sequence length="331" mass="37369">NISSTLYSDDSTDDTDDDCKVTQETSNGPSFTLNTSGMPSCSNTPYIESTHQRPSTSREINSIGLSYQNNVQNHLNREERPDLKVNGKDNERVNLCDLVKNLEVTGEQTEEFESVARRIFVTLIQVIADIDLRTKSIHEDLKAILLLLEARPASSAQGTKAILETLNDLEEDTLPGFVSFGPQLSVPLKKVKKITESSDILQTKVNNLTLLVLKDDVVNYAKRIPKGNPLNLKLFPQNIIKKMTDVINEGNREVAFGELVKRERHELKKLTKTEEIAKKLEEIRTISNAQCRDLQFKDISDQLSHTLYNARQLINQKKDTNSLETNETDQD</sequence>
<feature type="region of interest" description="Disordered" evidence="1">
    <location>
        <begin position="1"/>
        <end position="40"/>
    </location>
</feature>
<dbReference type="AlphaFoldDB" id="A0AAE1HLJ3"/>
<keyword evidence="3" id="KW-1185">Reference proteome</keyword>
<dbReference type="EMBL" id="JAHWGI010001147">
    <property type="protein sequence ID" value="KAK3923444.1"/>
    <property type="molecule type" value="Genomic_DNA"/>
</dbReference>